<accession>A0ABQ1YPX0</accession>
<evidence type="ECO:0008006" key="3">
    <source>
        <dbReference type="Google" id="ProtNLM"/>
    </source>
</evidence>
<name>A0ABQ1YPX0_9BACL</name>
<dbReference type="RefSeq" id="WP_188541423.1">
    <property type="nucleotide sequence ID" value="NZ_BMFT01000002.1"/>
</dbReference>
<keyword evidence="2" id="KW-1185">Reference proteome</keyword>
<reference evidence="2" key="1">
    <citation type="journal article" date="2019" name="Int. J. Syst. Evol. Microbiol.">
        <title>The Global Catalogue of Microorganisms (GCM) 10K type strain sequencing project: providing services to taxonomists for standard genome sequencing and annotation.</title>
        <authorList>
            <consortium name="The Broad Institute Genomics Platform"/>
            <consortium name="The Broad Institute Genome Sequencing Center for Infectious Disease"/>
            <person name="Wu L."/>
            <person name="Ma J."/>
        </authorList>
    </citation>
    <scope>NUCLEOTIDE SEQUENCE [LARGE SCALE GENOMIC DNA]</scope>
    <source>
        <strain evidence="2">CGMCC 1.12769</strain>
    </source>
</reference>
<organism evidence="1 2">
    <name type="scientific">Paenibacillus segetis</name>
    <dbReference type="NCBI Taxonomy" id="1325360"/>
    <lineage>
        <taxon>Bacteria</taxon>
        <taxon>Bacillati</taxon>
        <taxon>Bacillota</taxon>
        <taxon>Bacilli</taxon>
        <taxon>Bacillales</taxon>
        <taxon>Paenibacillaceae</taxon>
        <taxon>Paenibacillus</taxon>
    </lineage>
</organism>
<dbReference type="EMBL" id="BMFT01000002">
    <property type="protein sequence ID" value="GGH33193.1"/>
    <property type="molecule type" value="Genomic_DNA"/>
</dbReference>
<evidence type="ECO:0000313" key="2">
    <source>
        <dbReference type="Proteomes" id="UP000659344"/>
    </source>
</evidence>
<dbReference type="Proteomes" id="UP000659344">
    <property type="component" value="Unassembled WGS sequence"/>
</dbReference>
<sequence length="240" mass="25271">MEQEFKNLKINGIGTVSGGSYGKINTDGIATVNGQVSCTSFTANGTIKLKDSLQAGEFRINGTGSAAAKIGGGKIRIDGMLSVDGDVQFENIDINGMLKADGNAAGERADIDGGLKLGGSAEYDYLKVHGQIQVGAMLNAGELEILMAGPCRAKEIGGERIHVRKKMGSRFILAMLSSSLAARLTTEVIEGDDIVLEETTARIVRGNSVRIGPGCEIGRVEYKHHYEADPQASVGQAEQV</sequence>
<gene>
    <name evidence="1" type="ORF">GCM10008013_38130</name>
</gene>
<protein>
    <recommendedName>
        <fullName evidence="3">Polymer-forming cytoskeletal protein</fullName>
    </recommendedName>
</protein>
<comment type="caution">
    <text evidence="1">The sequence shown here is derived from an EMBL/GenBank/DDBJ whole genome shotgun (WGS) entry which is preliminary data.</text>
</comment>
<evidence type="ECO:0000313" key="1">
    <source>
        <dbReference type="EMBL" id="GGH33193.1"/>
    </source>
</evidence>
<proteinExistence type="predicted"/>